<dbReference type="PROSITE" id="PS00708">
    <property type="entry name" value="PRO_ENDOPEP_SER"/>
    <property type="match status" value="1"/>
</dbReference>
<reference evidence="3" key="1">
    <citation type="submission" date="2020-12" db="EMBL/GenBank/DDBJ databases">
        <title>Bacterial novel species Flavobacterium sp. SE-1-e isolated from soil.</title>
        <authorList>
            <person name="Jung H.-Y."/>
        </authorList>
    </citation>
    <scope>NUCLEOTIDE SEQUENCE</scope>
    <source>
        <strain evidence="3">SE-1-e</strain>
    </source>
</reference>
<dbReference type="Proteomes" id="UP000609172">
    <property type="component" value="Unassembled WGS sequence"/>
</dbReference>
<dbReference type="AlphaFoldDB" id="A0A934PMP2"/>
<evidence type="ECO:0000313" key="3">
    <source>
        <dbReference type="EMBL" id="MBK0369758.1"/>
    </source>
</evidence>
<evidence type="ECO:0000313" key="4">
    <source>
        <dbReference type="Proteomes" id="UP000609172"/>
    </source>
</evidence>
<keyword evidence="4" id="KW-1185">Reference proteome</keyword>
<dbReference type="GO" id="GO:0004252">
    <property type="term" value="F:serine-type endopeptidase activity"/>
    <property type="evidence" value="ECO:0007669"/>
    <property type="project" value="InterPro"/>
</dbReference>
<feature type="domain" description="Xaa-Pro dipeptidyl-peptidase-like" evidence="2">
    <location>
        <begin position="147"/>
        <end position="405"/>
    </location>
</feature>
<dbReference type="GO" id="GO:0052689">
    <property type="term" value="F:carboxylic ester hydrolase activity"/>
    <property type="evidence" value="ECO:0007669"/>
    <property type="project" value="TreeGrafter"/>
</dbReference>
<dbReference type="PANTHER" id="PTHR43265:SF1">
    <property type="entry name" value="ESTERASE ESTD"/>
    <property type="match status" value="1"/>
</dbReference>
<dbReference type="SUPFAM" id="SSF53474">
    <property type="entry name" value="alpha/beta-Hydrolases"/>
    <property type="match status" value="1"/>
</dbReference>
<protein>
    <submittedName>
        <fullName evidence="3">Alpha/beta hydrolase</fullName>
    </submittedName>
</protein>
<dbReference type="InterPro" id="IPR029058">
    <property type="entry name" value="AB_hydrolase_fold"/>
</dbReference>
<dbReference type="PANTHER" id="PTHR43265">
    <property type="entry name" value="ESTERASE ESTD"/>
    <property type="match status" value="1"/>
</dbReference>
<gene>
    <name evidence="3" type="ORF">I5M07_07895</name>
</gene>
<organism evidence="3 4">
    <name type="scientific">Flavobacterium agrisoli</name>
    <dbReference type="NCBI Taxonomy" id="2793066"/>
    <lineage>
        <taxon>Bacteria</taxon>
        <taxon>Pseudomonadati</taxon>
        <taxon>Bacteroidota</taxon>
        <taxon>Flavobacteriia</taxon>
        <taxon>Flavobacteriales</taxon>
        <taxon>Flavobacteriaceae</taxon>
        <taxon>Flavobacterium</taxon>
    </lineage>
</organism>
<dbReference type="InterPro" id="IPR002471">
    <property type="entry name" value="Pept_S9_AS"/>
</dbReference>
<dbReference type="InterPro" id="IPR000383">
    <property type="entry name" value="Xaa-Pro-like_dom"/>
</dbReference>
<evidence type="ECO:0000259" key="2">
    <source>
        <dbReference type="Pfam" id="PF02129"/>
    </source>
</evidence>
<comment type="caution">
    <text evidence="3">The sequence shown here is derived from an EMBL/GenBank/DDBJ whole genome shotgun (WGS) entry which is preliminary data.</text>
</comment>
<proteinExistence type="predicted"/>
<dbReference type="Gene3D" id="3.40.50.1820">
    <property type="entry name" value="alpha/beta hydrolase"/>
    <property type="match status" value="1"/>
</dbReference>
<sequence length="459" mass="50624">MKIFSVLFFSLFVYLIPVHAQEITGKWNGLLKVPGAELRLVFNVTQTEAGLKSTMDSPDQNANGIPVTKTTFEKPQIKFEVGPILYLGELKGDEIIGVFKQSGQEFPLNLSKKTIEKKESKKSQEPIKPYSYFAEDVNFTNAKANISLAGTLTLPKNDGVFPAVILISGSGPQNRNEELAGHKPFLVIADYLTKSGFAVLRFDDRGVGNSTGNFASATTANFATDVESALSYLKTRKEINSKQIGLIGHSEGGIIAPMVAVNTKEVAFIVLLAGTGIPGDELLLLQQSAISKASGKSESEIEKTAQINQKAYQMVMDSQNTEQLKKELQKYLEAVITEVPNGMNKEQFITAHVQQLTSPWARYFLKYNPALTLEKVKCPVLAINGAKDTQVPSKENLNAIEKALQKGNNKDFTTHEFANTNHLFQECETGLPSEYATIEQTFSPIVLDYMNKWMHSKTK</sequence>
<keyword evidence="1 3" id="KW-0378">Hydrolase</keyword>
<evidence type="ECO:0000256" key="1">
    <source>
        <dbReference type="ARBA" id="ARBA00022801"/>
    </source>
</evidence>
<dbReference type="GO" id="GO:0006508">
    <property type="term" value="P:proteolysis"/>
    <property type="evidence" value="ECO:0007669"/>
    <property type="project" value="InterPro"/>
</dbReference>
<accession>A0A934PMP2</accession>
<dbReference type="EMBL" id="JAEHFV010000002">
    <property type="protein sequence ID" value="MBK0369758.1"/>
    <property type="molecule type" value="Genomic_DNA"/>
</dbReference>
<dbReference type="RefSeq" id="WP_200105671.1">
    <property type="nucleotide sequence ID" value="NZ_JAEHFV010000002.1"/>
</dbReference>
<name>A0A934PMP2_9FLAO</name>
<dbReference type="Pfam" id="PF02129">
    <property type="entry name" value="Peptidase_S15"/>
    <property type="match status" value="1"/>
</dbReference>
<dbReference type="InterPro" id="IPR053145">
    <property type="entry name" value="AB_hydrolase_Est10"/>
</dbReference>